<sequence length="141" mass="15175">MWHYLTFLPCGVALFAQVALSTGNSWRVLSSHTWKTATALWLGAWIATLLILYGRGEGSVFKGFVLQREAGYWLGSAVMLSLPFIALAALRRFMFATPQAAPSTTRIALGLAALVGWLLSPGLFGVGWVAGCVFAGYPSCM</sequence>
<dbReference type="RefSeq" id="WP_137732336.1">
    <property type="nucleotide sequence ID" value="NZ_BJCL01000003.1"/>
</dbReference>
<protein>
    <submittedName>
        <fullName evidence="2">Uncharacterized protein</fullName>
    </submittedName>
</protein>
<evidence type="ECO:0000256" key="1">
    <source>
        <dbReference type="SAM" id="Phobius"/>
    </source>
</evidence>
<keyword evidence="1" id="KW-0472">Membrane</keyword>
<proteinExistence type="predicted"/>
<reference evidence="3" key="1">
    <citation type="submission" date="2019-03" db="EMBL/GenBank/DDBJ databases">
        <title>Aquabacterium pictum sp.nov., the first bacteriochlorophyll a-containing freshwater bacterium in the genus Aquabacterium of the class Betaproteobacteria.</title>
        <authorList>
            <person name="Hirose S."/>
            <person name="Tank M."/>
            <person name="Hara E."/>
            <person name="Tamaki H."/>
            <person name="Takaichi S."/>
            <person name="Haruta S."/>
            <person name="Hanada S."/>
        </authorList>
    </citation>
    <scope>NUCLEOTIDE SEQUENCE [LARGE SCALE GENOMIC DNA]</scope>
    <source>
        <strain evidence="3">W35</strain>
    </source>
</reference>
<gene>
    <name evidence="2" type="ORF">AQPW35_16680</name>
</gene>
<comment type="caution">
    <text evidence="2">The sequence shown here is derived from an EMBL/GenBank/DDBJ whole genome shotgun (WGS) entry which is preliminary data.</text>
</comment>
<accession>A0A480AQM5</accession>
<keyword evidence="1" id="KW-0812">Transmembrane</keyword>
<dbReference type="Proteomes" id="UP000301751">
    <property type="component" value="Unassembled WGS sequence"/>
</dbReference>
<evidence type="ECO:0000313" key="3">
    <source>
        <dbReference type="Proteomes" id="UP000301751"/>
    </source>
</evidence>
<dbReference type="AlphaFoldDB" id="A0A480AQM5"/>
<feature type="transmembrane region" description="Helical" evidence="1">
    <location>
        <begin position="70"/>
        <end position="90"/>
    </location>
</feature>
<keyword evidence="1" id="KW-1133">Transmembrane helix</keyword>
<feature type="transmembrane region" description="Helical" evidence="1">
    <location>
        <begin position="37"/>
        <end position="54"/>
    </location>
</feature>
<keyword evidence="3" id="KW-1185">Reference proteome</keyword>
<dbReference type="EMBL" id="BJCL01000003">
    <property type="protein sequence ID" value="GCL62587.1"/>
    <property type="molecule type" value="Genomic_DNA"/>
</dbReference>
<name>A0A480AQM5_9BURK</name>
<feature type="transmembrane region" description="Helical" evidence="1">
    <location>
        <begin position="110"/>
        <end position="137"/>
    </location>
</feature>
<evidence type="ECO:0000313" key="2">
    <source>
        <dbReference type="EMBL" id="GCL62587.1"/>
    </source>
</evidence>
<organism evidence="2 3">
    <name type="scientific">Pseudaquabacterium pictum</name>
    <dbReference type="NCBI Taxonomy" id="2315236"/>
    <lineage>
        <taxon>Bacteria</taxon>
        <taxon>Pseudomonadati</taxon>
        <taxon>Pseudomonadota</taxon>
        <taxon>Betaproteobacteria</taxon>
        <taxon>Burkholderiales</taxon>
        <taxon>Sphaerotilaceae</taxon>
        <taxon>Pseudaquabacterium</taxon>
    </lineage>
</organism>